<evidence type="ECO:0000256" key="5">
    <source>
        <dbReference type="SAM" id="Phobius"/>
    </source>
</evidence>
<evidence type="ECO:0000313" key="6">
    <source>
        <dbReference type="EMBL" id="UQX89290.1"/>
    </source>
</evidence>
<feature type="transmembrane region" description="Helical" evidence="5">
    <location>
        <begin position="159"/>
        <end position="178"/>
    </location>
</feature>
<accession>A0ABY4R0Q1</accession>
<reference evidence="6" key="2">
    <citation type="submission" date="2022-05" db="EMBL/GenBank/DDBJ databases">
        <authorList>
            <person name="Kim J.-S."/>
            <person name="Lee K."/>
            <person name="Suh M."/>
            <person name="Eom M."/>
            <person name="Kim J.-S."/>
            <person name="Kim D.-S."/>
            <person name="Ko S.-H."/>
            <person name="Shin Y."/>
            <person name="Lee J.-S."/>
        </authorList>
    </citation>
    <scope>NUCLEOTIDE SEQUENCE</scope>
    <source>
        <strain evidence="6">N237</strain>
    </source>
</reference>
<gene>
    <name evidence="6" type="ORF">M6D93_04615</name>
</gene>
<dbReference type="EMBL" id="CP097332">
    <property type="protein sequence ID" value="UQX89290.1"/>
    <property type="molecule type" value="Genomic_DNA"/>
</dbReference>
<dbReference type="InterPro" id="IPR046862">
    <property type="entry name" value="Rhomboid_2"/>
</dbReference>
<evidence type="ECO:0000256" key="2">
    <source>
        <dbReference type="ARBA" id="ARBA00022692"/>
    </source>
</evidence>
<evidence type="ECO:0000313" key="7">
    <source>
        <dbReference type="Proteomes" id="UP001056336"/>
    </source>
</evidence>
<feature type="transmembrane region" description="Helical" evidence="5">
    <location>
        <begin position="184"/>
        <end position="201"/>
    </location>
</feature>
<keyword evidence="2 5" id="KW-0812">Transmembrane</keyword>
<organism evidence="6 7">
    <name type="scientific">Jatrophihabitans telluris</name>
    <dbReference type="NCBI Taxonomy" id="2038343"/>
    <lineage>
        <taxon>Bacteria</taxon>
        <taxon>Bacillati</taxon>
        <taxon>Actinomycetota</taxon>
        <taxon>Actinomycetes</taxon>
        <taxon>Jatrophihabitantales</taxon>
        <taxon>Jatrophihabitantaceae</taxon>
        <taxon>Jatrophihabitans</taxon>
    </lineage>
</organism>
<protein>
    <recommendedName>
        <fullName evidence="8">Rhomboid family intramembrane serine protease</fullName>
    </recommendedName>
</protein>
<keyword evidence="7" id="KW-1185">Reference proteome</keyword>
<dbReference type="Proteomes" id="UP001056336">
    <property type="component" value="Chromosome"/>
</dbReference>
<dbReference type="RefSeq" id="WP_249773186.1">
    <property type="nucleotide sequence ID" value="NZ_CP097332.1"/>
</dbReference>
<reference evidence="6" key="1">
    <citation type="journal article" date="2018" name="Int. J. Syst. Evol. Microbiol.">
        <title>Jatrophihabitans telluris sp. nov., isolated from sediment soil of lava forest wetlands and the emended description of the genus Jatrophihabitans.</title>
        <authorList>
            <person name="Lee K.C."/>
            <person name="Suh M.K."/>
            <person name="Eom M.K."/>
            <person name="Kim K.K."/>
            <person name="Kim J.S."/>
            <person name="Kim D.S."/>
            <person name="Ko S.H."/>
            <person name="Shin Y.K."/>
            <person name="Lee J.S."/>
        </authorList>
    </citation>
    <scope>NUCLEOTIDE SEQUENCE</scope>
    <source>
        <strain evidence="6">N237</strain>
    </source>
</reference>
<comment type="subcellular location">
    <subcellularLocation>
        <location evidence="1">Membrane</location>
        <topology evidence="1">Multi-pass membrane protein</topology>
    </subcellularLocation>
</comment>
<dbReference type="InterPro" id="IPR035952">
    <property type="entry name" value="Rhomboid-like_sf"/>
</dbReference>
<name>A0ABY4R0Q1_9ACTN</name>
<evidence type="ECO:0000256" key="4">
    <source>
        <dbReference type="ARBA" id="ARBA00023136"/>
    </source>
</evidence>
<dbReference type="SUPFAM" id="SSF144091">
    <property type="entry name" value="Rhomboid-like"/>
    <property type="match status" value="1"/>
</dbReference>
<evidence type="ECO:0000256" key="1">
    <source>
        <dbReference type="ARBA" id="ARBA00004141"/>
    </source>
</evidence>
<evidence type="ECO:0000256" key="3">
    <source>
        <dbReference type="ARBA" id="ARBA00022989"/>
    </source>
</evidence>
<sequence length="217" mass="22639">MPAARSAARLLPSPTATPLATLMVLLLLAAALLLHLYPASVADTVAWASTNVHNLADHPVAAMVGSTFVVPGNLMPNLLMVAVGFAVLERAIGPWRTAFVALTGQVVATLLTEYGIELGAHIHLLAQFSAERPDVGVSYVMYTVLAAASLSLPRRIRIVGLMIVAVSVLYPFIGSPGMTSTGHVLSVAVGSAMMIRIGGAAHRRQTRLANRLCASAA</sequence>
<proteinExistence type="predicted"/>
<evidence type="ECO:0008006" key="8">
    <source>
        <dbReference type="Google" id="ProtNLM"/>
    </source>
</evidence>
<keyword evidence="3 5" id="KW-1133">Transmembrane helix</keyword>
<dbReference type="Pfam" id="PF20401">
    <property type="entry name" value="Rhomboid_2"/>
    <property type="match status" value="1"/>
</dbReference>
<keyword evidence="4 5" id="KW-0472">Membrane</keyword>